<evidence type="ECO:0000313" key="10">
    <source>
        <dbReference type="EMBL" id="MBO7742745.1"/>
    </source>
</evidence>
<reference evidence="10 11" key="1">
    <citation type="submission" date="2021-03" db="EMBL/GenBank/DDBJ databases">
        <title>Paenibacillus artemisicola MWE-103 whole genome sequence.</title>
        <authorList>
            <person name="Ham Y.J."/>
        </authorList>
    </citation>
    <scope>NUCLEOTIDE SEQUENCE [LARGE SCALE GENOMIC DNA]</scope>
    <source>
        <strain evidence="10 11">MWE-103</strain>
    </source>
</reference>
<protein>
    <recommendedName>
        <fullName evidence="12">Ger(X)C family germination protein</fullName>
    </recommendedName>
</protein>
<dbReference type="PANTHER" id="PTHR35789">
    <property type="entry name" value="SPORE GERMINATION PROTEIN B3"/>
    <property type="match status" value="1"/>
</dbReference>
<feature type="domain" description="Spore germination protein N-terminal" evidence="9">
    <location>
        <begin position="29"/>
        <end position="189"/>
    </location>
</feature>
<dbReference type="Proteomes" id="UP000670947">
    <property type="component" value="Unassembled WGS sequence"/>
</dbReference>
<keyword evidence="6" id="KW-0564">Palmitate</keyword>
<keyword evidence="11" id="KW-1185">Reference proteome</keyword>
<keyword evidence="5" id="KW-0472">Membrane</keyword>
<evidence type="ECO:0000313" key="11">
    <source>
        <dbReference type="Proteomes" id="UP000670947"/>
    </source>
</evidence>
<dbReference type="PROSITE" id="PS51257">
    <property type="entry name" value="PROKAR_LIPOPROTEIN"/>
    <property type="match status" value="1"/>
</dbReference>
<dbReference type="InterPro" id="IPR057336">
    <property type="entry name" value="GerAC_N"/>
</dbReference>
<evidence type="ECO:0000256" key="1">
    <source>
        <dbReference type="ARBA" id="ARBA00004635"/>
    </source>
</evidence>
<feature type="domain" description="Spore germination GerAC-like C-terminal" evidence="8">
    <location>
        <begin position="199"/>
        <end position="358"/>
    </location>
</feature>
<dbReference type="InterPro" id="IPR008844">
    <property type="entry name" value="Spore_GerAC-like"/>
</dbReference>
<accession>A0ABS3W380</accession>
<comment type="similarity">
    <text evidence="2">Belongs to the GerABKC lipoprotein family.</text>
</comment>
<sequence>MRPDSKRPLRLALSLLLLAALLAGCGNANIVNRIQVLIAVGFDREGGQCVGTAAYPNYIQRKGSLAILKGRGKEPKMIMDQFERESPRKVRYNKLDTIVFSHDIAKQGLGEAISTVIRDPALGSNVLLAVSSCSAASVIASLDRQELENSPYNIVKQNIRSGGVPVSNLHLFLHDYYAEGKDPSMPSITLDETHALKIDGYALFKQDRLKLVLSPVEMTLFEVLNGKRVLGELPFDYGGNHYSLSLHNGRMRWSVGDARPGAFRFDVRVNGSVRNLQGNRLASDIARSGPFAAAIELQMRDRLLALLRKIQAAGLDSLGIGECYRSVDRKWNAAAFYRDVYPVLTFDVRVKANLQNSGAGE</sequence>
<evidence type="ECO:0008006" key="12">
    <source>
        <dbReference type="Google" id="ProtNLM"/>
    </source>
</evidence>
<dbReference type="Gene3D" id="3.30.300.210">
    <property type="entry name" value="Nutrient germinant receptor protein C, domain 3"/>
    <property type="match status" value="1"/>
</dbReference>
<evidence type="ECO:0000259" key="8">
    <source>
        <dbReference type="Pfam" id="PF05504"/>
    </source>
</evidence>
<comment type="caution">
    <text evidence="10">The sequence shown here is derived from an EMBL/GenBank/DDBJ whole genome shotgun (WGS) entry which is preliminary data.</text>
</comment>
<keyword evidence="3" id="KW-0309">Germination</keyword>
<keyword evidence="7" id="KW-0449">Lipoprotein</keyword>
<proteinExistence type="inferred from homology"/>
<comment type="subcellular location">
    <subcellularLocation>
        <location evidence="1">Membrane</location>
        <topology evidence="1">Lipid-anchor</topology>
    </subcellularLocation>
</comment>
<evidence type="ECO:0000256" key="3">
    <source>
        <dbReference type="ARBA" id="ARBA00022544"/>
    </source>
</evidence>
<name>A0ABS3W380_9BACL</name>
<dbReference type="Pfam" id="PF25198">
    <property type="entry name" value="Spore_GerAC_N"/>
    <property type="match status" value="1"/>
</dbReference>
<gene>
    <name evidence="10" type="ORF">I8J29_00960</name>
</gene>
<evidence type="ECO:0000256" key="6">
    <source>
        <dbReference type="ARBA" id="ARBA00023139"/>
    </source>
</evidence>
<keyword evidence="4" id="KW-0732">Signal</keyword>
<dbReference type="PANTHER" id="PTHR35789:SF1">
    <property type="entry name" value="SPORE GERMINATION PROTEIN B3"/>
    <property type="match status" value="1"/>
</dbReference>
<organism evidence="10 11">
    <name type="scientific">Paenibacillus artemisiicola</name>
    <dbReference type="NCBI Taxonomy" id="1172618"/>
    <lineage>
        <taxon>Bacteria</taxon>
        <taxon>Bacillati</taxon>
        <taxon>Bacillota</taxon>
        <taxon>Bacilli</taxon>
        <taxon>Bacillales</taxon>
        <taxon>Paenibacillaceae</taxon>
        <taxon>Paenibacillus</taxon>
    </lineage>
</organism>
<dbReference type="InterPro" id="IPR046953">
    <property type="entry name" value="Spore_GerAC-like_C"/>
</dbReference>
<evidence type="ECO:0000256" key="7">
    <source>
        <dbReference type="ARBA" id="ARBA00023288"/>
    </source>
</evidence>
<dbReference type="Pfam" id="PF05504">
    <property type="entry name" value="Spore_GerAC"/>
    <property type="match status" value="1"/>
</dbReference>
<evidence type="ECO:0000256" key="2">
    <source>
        <dbReference type="ARBA" id="ARBA00007886"/>
    </source>
</evidence>
<evidence type="ECO:0000259" key="9">
    <source>
        <dbReference type="Pfam" id="PF25198"/>
    </source>
</evidence>
<dbReference type="RefSeq" id="WP_208845718.1">
    <property type="nucleotide sequence ID" value="NZ_JAGGDJ010000001.1"/>
</dbReference>
<dbReference type="InterPro" id="IPR038501">
    <property type="entry name" value="Spore_GerAC_C_sf"/>
</dbReference>
<evidence type="ECO:0000256" key="5">
    <source>
        <dbReference type="ARBA" id="ARBA00023136"/>
    </source>
</evidence>
<dbReference type="EMBL" id="JAGGDJ010000001">
    <property type="protein sequence ID" value="MBO7742745.1"/>
    <property type="molecule type" value="Genomic_DNA"/>
</dbReference>
<evidence type="ECO:0000256" key="4">
    <source>
        <dbReference type="ARBA" id="ARBA00022729"/>
    </source>
</evidence>